<dbReference type="AlphaFoldDB" id="E4WS58"/>
<dbReference type="SUPFAM" id="SSF57716">
    <property type="entry name" value="Glucocorticoid receptor-like (DNA-binding domain)"/>
    <property type="match status" value="1"/>
</dbReference>
<dbReference type="GO" id="GO:0004879">
    <property type="term" value="F:nuclear receptor activity"/>
    <property type="evidence" value="ECO:0007669"/>
    <property type="project" value="TreeGrafter"/>
</dbReference>
<dbReference type="OrthoDB" id="6355676at2759"/>
<dbReference type="PROSITE" id="PS51030">
    <property type="entry name" value="NUCLEAR_REC_DBD_2"/>
    <property type="match status" value="1"/>
</dbReference>
<gene>
    <name evidence="10" type="ORF">GSOID_T00000592001</name>
</gene>
<dbReference type="InterPro" id="IPR001628">
    <property type="entry name" value="Znf_hrmn_rcpt"/>
</dbReference>
<dbReference type="InParanoid" id="E4WS58"/>
<dbReference type="PRINTS" id="PR00047">
    <property type="entry name" value="STROIDFINGER"/>
</dbReference>
<keyword evidence="8" id="KW-0539">Nucleus</keyword>
<dbReference type="Proteomes" id="UP000001307">
    <property type="component" value="Unassembled WGS sequence"/>
</dbReference>
<reference evidence="10" key="1">
    <citation type="journal article" date="2010" name="Science">
        <title>Plasticity of animal genome architecture unmasked by rapid evolution of a pelagic tunicate.</title>
        <authorList>
            <person name="Denoeud F."/>
            <person name="Henriet S."/>
            <person name="Mungpakdee S."/>
            <person name="Aury J.M."/>
            <person name="Da Silva C."/>
            <person name="Brinkmann H."/>
            <person name="Mikhaleva J."/>
            <person name="Olsen L.C."/>
            <person name="Jubin C."/>
            <person name="Canestro C."/>
            <person name="Bouquet J.M."/>
            <person name="Danks G."/>
            <person name="Poulain J."/>
            <person name="Campsteijn C."/>
            <person name="Adamski M."/>
            <person name="Cross I."/>
            <person name="Yadetie F."/>
            <person name="Muffato M."/>
            <person name="Louis A."/>
            <person name="Butcher S."/>
            <person name="Tsagkogeorga G."/>
            <person name="Konrad A."/>
            <person name="Singh S."/>
            <person name="Jensen M.F."/>
            <person name="Cong E.H."/>
            <person name="Eikeseth-Otteraa H."/>
            <person name="Noel B."/>
            <person name="Anthouard V."/>
            <person name="Porcel B.M."/>
            <person name="Kachouri-Lafond R."/>
            <person name="Nishino A."/>
            <person name="Ugolini M."/>
            <person name="Chourrout P."/>
            <person name="Nishida H."/>
            <person name="Aasland R."/>
            <person name="Huzurbazar S."/>
            <person name="Westhof E."/>
            <person name="Delsuc F."/>
            <person name="Lehrach H."/>
            <person name="Reinhardt R."/>
            <person name="Weissenbach J."/>
            <person name="Roy S.W."/>
            <person name="Artiguenave F."/>
            <person name="Postlethwait J.H."/>
            <person name="Manak J.R."/>
            <person name="Thompson E.M."/>
            <person name="Jaillon O."/>
            <person name="Du Pasquier L."/>
            <person name="Boudinot P."/>
            <person name="Liberles D.A."/>
            <person name="Volff J.N."/>
            <person name="Philippe H."/>
            <person name="Lenhard B."/>
            <person name="Roest Crollius H."/>
            <person name="Wincker P."/>
            <person name="Chourrout D."/>
        </authorList>
    </citation>
    <scope>NUCLEOTIDE SEQUENCE [LARGE SCALE GENOMIC DNA]</scope>
</reference>
<dbReference type="EMBL" id="FN653015">
    <property type="protein sequence ID" value="CBY20591.1"/>
    <property type="molecule type" value="Genomic_DNA"/>
</dbReference>
<organism evidence="10">
    <name type="scientific">Oikopleura dioica</name>
    <name type="common">Tunicate</name>
    <dbReference type="NCBI Taxonomy" id="34765"/>
    <lineage>
        <taxon>Eukaryota</taxon>
        <taxon>Metazoa</taxon>
        <taxon>Chordata</taxon>
        <taxon>Tunicata</taxon>
        <taxon>Appendicularia</taxon>
        <taxon>Copelata</taxon>
        <taxon>Oikopleuridae</taxon>
        <taxon>Oikopleura</taxon>
    </lineage>
</organism>
<keyword evidence="7" id="KW-0675">Receptor</keyword>
<evidence type="ECO:0000313" key="11">
    <source>
        <dbReference type="Proteomes" id="UP000001307"/>
    </source>
</evidence>
<keyword evidence="5" id="KW-0238">DNA-binding</keyword>
<dbReference type="PROSITE" id="PS51257">
    <property type="entry name" value="PROKAR_LIPOPROTEIN"/>
    <property type="match status" value="1"/>
</dbReference>
<evidence type="ECO:0000259" key="9">
    <source>
        <dbReference type="PROSITE" id="PS51030"/>
    </source>
</evidence>
<evidence type="ECO:0000256" key="8">
    <source>
        <dbReference type="ARBA" id="ARBA00023242"/>
    </source>
</evidence>
<name>E4WS58_OIKDI</name>
<sequence length="70" mass="7929">MSGREKSAQEERICKICTGRATGYHFGVMSCEGCKGFFRRNVQKGARFICNYEKNCDVTGERNSRGENIL</sequence>
<evidence type="ECO:0000256" key="1">
    <source>
        <dbReference type="ARBA" id="ARBA00022723"/>
    </source>
</evidence>
<dbReference type="Gene3D" id="3.30.50.10">
    <property type="entry name" value="Erythroid Transcription Factor GATA-1, subunit A"/>
    <property type="match status" value="1"/>
</dbReference>
<feature type="domain" description="Nuclear receptor" evidence="9">
    <location>
        <begin position="11"/>
        <end position="70"/>
    </location>
</feature>
<dbReference type="PANTHER" id="PTHR24082:SF507">
    <property type="entry name" value="BILE ACID RECEPTOR-RELATED"/>
    <property type="match status" value="1"/>
</dbReference>
<dbReference type="GO" id="GO:0030154">
    <property type="term" value="P:cell differentiation"/>
    <property type="evidence" value="ECO:0007669"/>
    <property type="project" value="TreeGrafter"/>
</dbReference>
<evidence type="ECO:0000256" key="7">
    <source>
        <dbReference type="ARBA" id="ARBA00023170"/>
    </source>
</evidence>
<evidence type="ECO:0000256" key="5">
    <source>
        <dbReference type="ARBA" id="ARBA00023125"/>
    </source>
</evidence>
<dbReference type="PANTHER" id="PTHR24082">
    <property type="entry name" value="NUCLEAR HORMONE RECEPTOR"/>
    <property type="match status" value="1"/>
</dbReference>
<evidence type="ECO:0000313" key="10">
    <source>
        <dbReference type="EMBL" id="CBY20591.1"/>
    </source>
</evidence>
<accession>E4WS58</accession>
<keyword evidence="11" id="KW-1185">Reference proteome</keyword>
<evidence type="ECO:0000256" key="3">
    <source>
        <dbReference type="ARBA" id="ARBA00022833"/>
    </source>
</evidence>
<dbReference type="GO" id="GO:0008270">
    <property type="term" value="F:zinc ion binding"/>
    <property type="evidence" value="ECO:0007669"/>
    <property type="project" value="UniProtKB-KW"/>
</dbReference>
<dbReference type="GO" id="GO:0000122">
    <property type="term" value="P:negative regulation of transcription by RNA polymerase II"/>
    <property type="evidence" value="ECO:0007669"/>
    <property type="project" value="TreeGrafter"/>
</dbReference>
<keyword evidence="2" id="KW-0863">Zinc-finger</keyword>
<evidence type="ECO:0000256" key="2">
    <source>
        <dbReference type="ARBA" id="ARBA00022771"/>
    </source>
</evidence>
<keyword evidence="6" id="KW-0804">Transcription</keyword>
<dbReference type="InterPro" id="IPR013088">
    <property type="entry name" value="Znf_NHR/GATA"/>
</dbReference>
<dbReference type="InterPro" id="IPR050234">
    <property type="entry name" value="Nuclear_hormone_rcpt_NR1"/>
</dbReference>
<evidence type="ECO:0000256" key="4">
    <source>
        <dbReference type="ARBA" id="ARBA00023015"/>
    </source>
</evidence>
<proteinExistence type="predicted"/>
<keyword evidence="1" id="KW-0479">Metal-binding</keyword>
<dbReference type="GO" id="GO:0045944">
    <property type="term" value="P:positive regulation of transcription by RNA polymerase II"/>
    <property type="evidence" value="ECO:0007669"/>
    <property type="project" value="TreeGrafter"/>
</dbReference>
<keyword evidence="4" id="KW-0805">Transcription regulation</keyword>
<evidence type="ECO:0000256" key="6">
    <source>
        <dbReference type="ARBA" id="ARBA00023163"/>
    </source>
</evidence>
<dbReference type="GO" id="GO:0000978">
    <property type="term" value="F:RNA polymerase II cis-regulatory region sequence-specific DNA binding"/>
    <property type="evidence" value="ECO:0007669"/>
    <property type="project" value="TreeGrafter"/>
</dbReference>
<dbReference type="SMART" id="SM00399">
    <property type="entry name" value="ZnF_C4"/>
    <property type="match status" value="1"/>
</dbReference>
<dbReference type="Pfam" id="PF00105">
    <property type="entry name" value="zf-C4"/>
    <property type="match status" value="1"/>
</dbReference>
<protein>
    <recommendedName>
        <fullName evidence="9">Nuclear receptor domain-containing protein</fullName>
    </recommendedName>
</protein>
<keyword evidence="3" id="KW-0862">Zinc</keyword>